<name>A0A9D4C8C5_DREPO</name>
<reference evidence="1" key="2">
    <citation type="submission" date="2020-11" db="EMBL/GenBank/DDBJ databases">
        <authorList>
            <person name="McCartney M.A."/>
            <person name="Auch B."/>
            <person name="Kono T."/>
            <person name="Mallez S."/>
            <person name="Becker A."/>
            <person name="Gohl D.M."/>
            <person name="Silverstein K.A.T."/>
            <person name="Koren S."/>
            <person name="Bechman K.B."/>
            <person name="Herman A."/>
            <person name="Abrahante J.E."/>
            <person name="Garbe J."/>
        </authorList>
    </citation>
    <scope>NUCLEOTIDE SEQUENCE</scope>
    <source>
        <strain evidence="1">Duluth1</strain>
        <tissue evidence="1">Whole animal</tissue>
    </source>
</reference>
<dbReference type="EMBL" id="JAIWYP010000013">
    <property type="protein sequence ID" value="KAH3718888.1"/>
    <property type="molecule type" value="Genomic_DNA"/>
</dbReference>
<dbReference type="AlphaFoldDB" id="A0A9D4C8C5"/>
<proteinExistence type="predicted"/>
<protein>
    <submittedName>
        <fullName evidence="1">Uncharacterized protein</fullName>
    </submittedName>
</protein>
<sequence length="158" mass="18288">MQPSRFRQAVPVPVRPFPFSSGRSRSRKAVPVFFRPFPFRQPVPVLVRPFPFSSGRSRFRQAVPVFVRPFPFSSGRSRSRQAVPVFYNFMSLEAEEKMDSKIRYYNFNYLKAIVNGEVEESRVAEGIVRGLELADRWKDTDIITEKLDEANIKIRVGA</sequence>
<accession>A0A9D4C8C5</accession>
<dbReference type="Proteomes" id="UP000828390">
    <property type="component" value="Unassembled WGS sequence"/>
</dbReference>
<comment type="caution">
    <text evidence="1">The sequence shown here is derived from an EMBL/GenBank/DDBJ whole genome shotgun (WGS) entry which is preliminary data.</text>
</comment>
<reference evidence="1" key="1">
    <citation type="journal article" date="2019" name="bioRxiv">
        <title>The Genome of the Zebra Mussel, Dreissena polymorpha: A Resource for Invasive Species Research.</title>
        <authorList>
            <person name="McCartney M.A."/>
            <person name="Auch B."/>
            <person name="Kono T."/>
            <person name="Mallez S."/>
            <person name="Zhang Y."/>
            <person name="Obille A."/>
            <person name="Becker A."/>
            <person name="Abrahante J.E."/>
            <person name="Garbe J."/>
            <person name="Badalamenti J.P."/>
            <person name="Herman A."/>
            <person name="Mangelson H."/>
            <person name="Liachko I."/>
            <person name="Sullivan S."/>
            <person name="Sone E.D."/>
            <person name="Koren S."/>
            <person name="Silverstein K.A.T."/>
            <person name="Beckman K.B."/>
            <person name="Gohl D.M."/>
        </authorList>
    </citation>
    <scope>NUCLEOTIDE SEQUENCE</scope>
    <source>
        <strain evidence="1">Duluth1</strain>
        <tissue evidence="1">Whole animal</tissue>
    </source>
</reference>
<keyword evidence="2" id="KW-1185">Reference proteome</keyword>
<gene>
    <name evidence="1" type="ORF">DPMN_061713</name>
</gene>
<evidence type="ECO:0000313" key="2">
    <source>
        <dbReference type="Proteomes" id="UP000828390"/>
    </source>
</evidence>
<evidence type="ECO:0000313" key="1">
    <source>
        <dbReference type="EMBL" id="KAH3718888.1"/>
    </source>
</evidence>
<organism evidence="1 2">
    <name type="scientific">Dreissena polymorpha</name>
    <name type="common">Zebra mussel</name>
    <name type="synonym">Mytilus polymorpha</name>
    <dbReference type="NCBI Taxonomy" id="45954"/>
    <lineage>
        <taxon>Eukaryota</taxon>
        <taxon>Metazoa</taxon>
        <taxon>Spiralia</taxon>
        <taxon>Lophotrochozoa</taxon>
        <taxon>Mollusca</taxon>
        <taxon>Bivalvia</taxon>
        <taxon>Autobranchia</taxon>
        <taxon>Heteroconchia</taxon>
        <taxon>Euheterodonta</taxon>
        <taxon>Imparidentia</taxon>
        <taxon>Neoheterodontei</taxon>
        <taxon>Myida</taxon>
        <taxon>Dreissenoidea</taxon>
        <taxon>Dreissenidae</taxon>
        <taxon>Dreissena</taxon>
    </lineage>
</organism>